<name>U4KYU9_PYROM</name>
<sequence length="13" mass="1597">MIENFIYSHSVTR</sequence>
<proteinExistence type="predicted"/>
<reference evidence="1 2" key="1">
    <citation type="journal article" date="2013" name="PLoS Genet.">
        <title>The genome and development-dependent transcriptomes of Pyronema confluens: a window into fungal evolution.</title>
        <authorList>
            <person name="Traeger S."/>
            <person name="Altegoer F."/>
            <person name="Freitag M."/>
            <person name="Gabaldon T."/>
            <person name="Kempken F."/>
            <person name="Kumar A."/>
            <person name="Marcet-Houben M."/>
            <person name="Poggeler S."/>
            <person name="Stajich J.E."/>
            <person name="Nowrousian M."/>
        </authorList>
    </citation>
    <scope>NUCLEOTIDE SEQUENCE [LARGE SCALE GENOMIC DNA]</scope>
    <source>
        <strain evidence="2">CBS 100304</strain>
        <tissue evidence="1">Vegetative mycelium</tissue>
    </source>
</reference>
<protein>
    <submittedName>
        <fullName evidence="1">Uncharacterized protein</fullName>
    </submittedName>
</protein>
<dbReference type="EMBL" id="HF935357">
    <property type="protein sequence ID" value="CCX07576.1"/>
    <property type="molecule type" value="Genomic_DNA"/>
</dbReference>
<keyword evidence="2" id="KW-1185">Reference proteome</keyword>
<dbReference type="Proteomes" id="UP000018144">
    <property type="component" value="Unassembled WGS sequence"/>
</dbReference>
<evidence type="ECO:0000313" key="1">
    <source>
        <dbReference type="EMBL" id="CCX07576.1"/>
    </source>
</evidence>
<evidence type="ECO:0000313" key="2">
    <source>
        <dbReference type="Proteomes" id="UP000018144"/>
    </source>
</evidence>
<organism evidence="1 2">
    <name type="scientific">Pyronema omphalodes (strain CBS 100304)</name>
    <name type="common">Pyronema confluens</name>
    <dbReference type="NCBI Taxonomy" id="1076935"/>
    <lineage>
        <taxon>Eukaryota</taxon>
        <taxon>Fungi</taxon>
        <taxon>Dikarya</taxon>
        <taxon>Ascomycota</taxon>
        <taxon>Pezizomycotina</taxon>
        <taxon>Pezizomycetes</taxon>
        <taxon>Pezizales</taxon>
        <taxon>Pyronemataceae</taxon>
        <taxon>Pyronema</taxon>
    </lineage>
</organism>
<accession>U4KYU9</accession>
<gene>
    <name evidence="1" type="ORF">PCON_07165</name>
</gene>